<dbReference type="PANTHER" id="PTHR34946:SF2">
    <property type="entry name" value="OS04G0386300 PROTEIN"/>
    <property type="match status" value="1"/>
</dbReference>
<dbReference type="GO" id="GO:0009630">
    <property type="term" value="P:gravitropism"/>
    <property type="evidence" value="ECO:0007669"/>
    <property type="project" value="TreeGrafter"/>
</dbReference>
<evidence type="ECO:0000313" key="1">
    <source>
        <dbReference type="EMBL" id="CAI0548134.1"/>
    </source>
</evidence>
<organism evidence="1 2">
    <name type="scientific">Linum tenue</name>
    <dbReference type="NCBI Taxonomy" id="586396"/>
    <lineage>
        <taxon>Eukaryota</taxon>
        <taxon>Viridiplantae</taxon>
        <taxon>Streptophyta</taxon>
        <taxon>Embryophyta</taxon>
        <taxon>Tracheophyta</taxon>
        <taxon>Spermatophyta</taxon>
        <taxon>Magnoliopsida</taxon>
        <taxon>eudicotyledons</taxon>
        <taxon>Gunneridae</taxon>
        <taxon>Pentapetalae</taxon>
        <taxon>rosids</taxon>
        <taxon>fabids</taxon>
        <taxon>Malpighiales</taxon>
        <taxon>Linaceae</taxon>
        <taxon>Linum</taxon>
    </lineage>
</organism>
<gene>
    <name evidence="1" type="ORF">LITE_LOCUS44656</name>
</gene>
<evidence type="ECO:0008006" key="3">
    <source>
        <dbReference type="Google" id="ProtNLM"/>
    </source>
</evidence>
<dbReference type="AlphaFoldDB" id="A0AAV0QSH5"/>
<dbReference type="GO" id="GO:0005634">
    <property type="term" value="C:nucleus"/>
    <property type="evidence" value="ECO:0007669"/>
    <property type="project" value="TreeGrafter"/>
</dbReference>
<proteinExistence type="predicted"/>
<dbReference type="Proteomes" id="UP001154282">
    <property type="component" value="Unassembled WGS sequence"/>
</dbReference>
<name>A0AAV0QSH5_9ROSI</name>
<keyword evidence="2" id="KW-1185">Reference proteome</keyword>
<protein>
    <recommendedName>
        <fullName evidence="3">ANR family transcriptional regulator</fullName>
    </recommendedName>
</protein>
<accession>A0AAV0QSH5</accession>
<dbReference type="EMBL" id="CAMGYJ010000010">
    <property type="protein sequence ID" value="CAI0548134.1"/>
    <property type="molecule type" value="Genomic_DNA"/>
</dbReference>
<reference evidence="1" key="1">
    <citation type="submission" date="2022-08" db="EMBL/GenBank/DDBJ databases">
        <authorList>
            <person name="Gutierrez-Valencia J."/>
        </authorList>
    </citation>
    <scope>NUCLEOTIDE SEQUENCE</scope>
</reference>
<dbReference type="PANTHER" id="PTHR34946">
    <property type="entry name" value="OS03G0310200 PROTEIN"/>
    <property type="match status" value="1"/>
</dbReference>
<sequence>MRVAALEKAYAERVRELSRREMELAHSEFARARLLWQRAREEVDKAHRLKERSAAPSAAAPAAAATCMEITCQSCRQKFKPN</sequence>
<evidence type="ECO:0000313" key="2">
    <source>
        <dbReference type="Proteomes" id="UP001154282"/>
    </source>
</evidence>
<comment type="caution">
    <text evidence="1">The sequence shown here is derived from an EMBL/GenBank/DDBJ whole genome shotgun (WGS) entry which is preliminary data.</text>
</comment>